<dbReference type="STRING" id="76728.AQ490_17655"/>
<keyword evidence="3" id="KW-1185">Reference proteome</keyword>
<evidence type="ECO:0000259" key="1">
    <source>
        <dbReference type="SMART" id="SM00943"/>
    </source>
</evidence>
<sequence length="211" mass="22657">MGAQLDGPLLESAMRYARERHWDVCSGAWLVEDAGDTQCSCGTPHCPAPGAHPLQPDWAQQASSSPTAVRRMWSQTPLASILLPTGRTFDVIDVPEPAGCLALARMERTEVRLGPVACAPGRRMQFFVLAGSAARVPTLVRQLGWSPRSLDLVGRGERDHVVAPPSRVGALGPTLWARPPTPANRWLPEAEELIGALAYACGRDAAAARPR</sequence>
<dbReference type="Pfam" id="PF09250">
    <property type="entry name" value="Prim-Pol"/>
    <property type="match status" value="1"/>
</dbReference>
<organism evidence="2 3">
    <name type="scientific">Wenjunlia vitaminophila</name>
    <name type="common">Streptomyces vitaminophilus</name>
    <dbReference type="NCBI Taxonomy" id="76728"/>
    <lineage>
        <taxon>Bacteria</taxon>
        <taxon>Bacillati</taxon>
        <taxon>Actinomycetota</taxon>
        <taxon>Actinomycetes</taxon>
        <taxon>Kitasatosporales</taxon>
        <taxon>Streptomycetaceae</taxon>
        <taxon>Wenjunlia</taxon>
    </lineage>
</organism>
<dbReference type="Proteomes" id="UP000050867">
    <property type="component" value="Unassembled WGS sequence"/>
</dbReference>
<dbReference type="InterPro" id="IPR015330">
    <property type="entry name" value="DNA_primase/pol_bifunc_N"/>
</dbReference>
<evidence type="ECO:0000313" key="2">
    <source>
        <dbReference type="EMBL" id="KRV50085.1"/>
    </source>
</evidence>
<proteinExistence type="predicted"/>
<name>A0A0T6LVJ0_WENVI</name>
<dbReference type="eggNOG" id="ENOG5033DHD">
    <property type="taxonomic scope" value="Bacteria"/>
</dbReference>
<feature type="domain" description="DNA primase/polymerase bifunctional N-terminal" evidence="1">
    <location>
        <begin position="13"/>
        <end position="197"/>
    </location>
</feature>
<protein>
    <submittedName>
        <fullName evidence="2">DNA primase</fullName>
    </submittedName>
</protein>
<dbReference type="OrthoDB" id="3852216at2"/>
<comment type="caution">
    <text evidence="2">The sequence shown here is derived from an EMBL/GenBank/DDBJ whole genome shotgun (WGS) entry which is preliminary data.</text>
</comment>
<dbReference type="EMBL" id="LLZU01000007">
    <property type="protein sequence ID" value="KRV50085.1"/>
    <property type="molecule type" value="Genomic_DNA"/>
</dbReference>
<evidence type="ECO:0000313" key="3">
    <source>
        <dbReference type="Proteomes" id="UP000050867"/>
    </source>
</evidence>
<reference evidence="2 3" key="1">
    <citation type="submission" date="2015-10" db="EMBL/GenBank/DDBJ databases">
        <title>Draft genome sequence of pyrrolomycin-producing Streptomyces vitaminophilus.</title>
        <authorList>
            <person name="Graham D.E."/>
            <person name="Mahan K.M."/>
            <person name="Klingeman D.M."/>
            <person name="Hettich R.L."/>
            <person name="Parry R.J."/>
        </authorList>
    </citation>
    <scope>NUCLEOTIDE SEQUENCE [LARGE SCALE GENOMIC DNA]</scope>
    <source>
        <strain evidence="2 3">ATCC 31673</strain>
    </source>
</reference>
<accession>A0A0T6LVJ0</accession>
<dbReference type="SMART" id="SM00943">
    <property type="entry name" value="Prim-Pol"/>
    <property type="match status" value="1"/>
</dbReference>
<gene>
    <name evidence="2" type="ORF">AQ490_17655</name>
</gene>
<dbReference type="AlphaFoldDB" id="A0A0T6LVJ0"/>